<feature type="transmembrane region" description="Helical" evidence="6">
    <location>
        <begin position="152"/>
        <end position="173"/>
    </location>
</feature>
<dbReference type="PANTHER" id="PTHR40277:SF1">
    <property type="entry name" value="BLL5419 PROTEIN"/>
    <property type="match status" value="1"/>
</dbReference>
<proteinExistence type="predicted"/>
<dbReference type="STRING" id="80878.RP29_03445"/>
<protein>
    <recommendedName>
        <fullName evidence="9">Lysylphosphatidylglycerol synthase-like protein</fullName>
    </recommendedName>
</protein>
<evidence type="ECO:0008006" key="9">
    <source>
        <dbReference type="Google" id="ProtNLM"/>
    </source>
</evidence>
<comment type="caution">
    <text evidence="7">The sequence shown here is derived from an EMBL/GenBank/DDBJ whole genome shotgun (WGS) entry which is preliminary data.</text>
</comment>
<dbReference type="InterPro" id="IPR022791">
    <property type="entry name" value="L-PG_synthase/AglD"/>
</dbReference>
<sequence length="312" mass="31903">MSRTHKALLRGLLGLGLLLGVMALADLPQLWLRLRQAQPLWLLAGLALALASNIVSALRWRALVQWLGADMPGRSALRWYFQAMGLNALLPGAVVGGDVYRAVALRQSGANAVAASASVLLDRLSGLWMLCVLGALGALASAPVLAPWAGVPAWALAGLAGLAAVLGLVLPWAGMRHLRRRAAPAHRWLAALHTLANQPDTGPRLLHQALASMAVQVLSAAALAAGAWALGVQAAWPAWAFAMAPIFLLAALPVSVGGWGTREAAAVLALAPFGVDAAGAVGAALVYGLYGLVQGGAGALAFGLGAARDKNA</sequence>
<dbReference type="RefSeq" id="WP_044395794.1">
    <property type="nucleotide sequence ID" value="NZ_JXYQ01000008.1"/>
</dbReference>
<evidence type="ECO:0000256" key="5">
    <source>
        <dbReference type="ARBA" id="ARBA00023136"/>
    </source>
</evidence>
<keyword evidence="5 6" id="KW-0472">Membrane</keyword>
<feature type="transmembrane region" description="Helical" evidence="6">
    <location>
        <begin position="209"/>
        <end position="230"/>
    </location>
</feature>
<evidence type="ECO:0000313" key="8">
    <source>
        <dbReference type="Proteomes" id="UP000032566"/>
    </source>
</evidence>
<evidence type="ECO:0000256" key="6">
    <source>
        <dbReference type="SAM" id="Phobius"/>
    </source>
</evidence>
<feature type="transmembrane region" description="Helical" evidence="6">
    <location>
        <begin position="266"/>
        <end position="290"/>
    </location>
</feature>
<keyword evidence="2" id="KW-1003">Cell membrane</keyword>
<feature type="transmembrane region" description="Helical" evidence="6">
    <location>
        <begin position="39"/>
        <end position="58"/>
    </location>
</feature>
<dbReference type="Pfam" id="PF03706">
    <property type="entry name" value="LPG_synthase_TM"/>
    <property type="match status" value="1"/>
</dbReference>
<dbReference type="OrthoDB" id="9150608at2"/>
<keyword evidence="3 6" id="KW-0812">Transmembrane</keyword>
<dbReference type="GO" id="GO:0005886">
    <property type="term" value="C:plasma membrane"/>
    <property type="evidence" value="ECO:0007669"/>
    <property type="project" value="UniProtKB-SubCell"/>
</dbReference>
<dbReference type="AlphaFoldDB" id="A0A0D7KDG0"/>
<keyword evidence="8" id="KW-1185">Reference proteome</keyword>
<dbReference type="Proteomes" id="UP000032566">
    <property type="component" value="Unassembled WGS sequence"/>
</dbReference>
<evidence type="ECO:0000256" key="3">
    <source>
        <dbReference type="ARBA" id="ARBA00022692"/>
    </source>
</evidence>
<dbReference type="PATRIC" id="fig|80878.5.peg.4018"/>
<evidence type="ECO:0000256" key="4">
    <source>
        <dbReference type="ARBA" id="ARBA00022989"/>
    </source>
</evidence>
<gene>
    <name evidence="7" type="ORF">RP29_03445</name>
</gene>
<evidence type="ECO:0000256" key="2">
    <source>
        <dbReference type="ARBA" id="ARBA00022475"/>
    </source>
</evidence>
<evidence type="ECO:0000313" key="7">
    <source>
        <dbReference type="EMBL" id="KJA12017.1"/>
    </source>
</evidence>
<evidence type="ECO:0000256" key="1">
    <source>
        <dbReference type="ARBA" id="ARBA00004651"/>
    </source>
</evidence>
<dbReference type="PANTHER" id="PTHR40277">
    <property type="entry name" value="BLL5419 PROTEIN"/>
    <property type="match status" value="1"/>
</dbReference>
<comment type="subcellular location">
    <subcellularLocation>
        <location evidence="1">Cell membrane</location>
        <topology evidence="1">Multi-pass membrane protein</topology>
    </subcellularLocation>
</comment>
<keyword evidence="4 6" id="KW-1133">Transmembrane helix</keyword>
<reference evidence="7 8" key="1">
    <citation type="submission" date="2014-12" db="EMBL/GenBank/DDBJ databases">
        <title>Isolation of bacteria from lake water.</title>
        <authorList>
            <person name="Sheng K.-Y."/>
            <person name="Chin P.-S."/>
            <person name="Chan K.-G."/>
            <person name="Tan G.S."/>
        </authorList>
    </citation>
    <scope>NUCLEOTIDE SEQUENCE [LARGE SCALE GENOMIC DNA]</scope>
    <source>
        <strain evidence="7 8">KY4</strain>
    </source>
</reference>
<name>A0A0D7KDG0_9BURK</name>
<dbReference type="EMBL" id="JXYQ01000008">
    <property type="protein sequence ID" value="KJA12017.1"/>
    <property type="molecule type" value="Genomic_DNA"/>
</dbReference>
<feature type="transmembrane region" description="Helical" evidence="6">
    <location>
        <begin position="127"/>
        <end position="146"/>
    </location>
</feature>
<accession>A0A0D7KDG0</accession>
<organism evidence="7 8">
    <name type="scientific">Acidovorax temperans</name>
    <dbReference type="NCBI Taxonomy" id="80878"/>
    <lineage>
        <taxon>Bacteria</taxon>
        <taxon>Pseudomonadati</taxon>
        <taxon>Pseudomonadota</taxon>
        <taxon>Betaproteobacteria</taxon>
        <taxon>Burkholderiales</taxon>
        <taxon>Comamonadaceae</taxon>
        <taxon>Acidovorax</taxon>
    </lineage>
</organism>
<feature type="transmembrane region" description="Helical" evidence="6">
    <location>
        <begin position="236"/>
        <end position="254"/>
    </location>
</feature>